<dbReference type="FunFam" id="1.20.5.930:FF:000001">
    <property type="entry name" value="Integrin subunit alpha V"/>
    <property type="match status" value="1"/>
</dbReference>
<feature type="signal peptide" evidence="14">
    <location>
        <begin position="1"/>
        <end position="35"/>
    </location>
</feature>
<dbReference type="InterPro" id="IPR013517">
    <property type="entry name" value="FG-GAP"/>
</dbReference>
<organism evidence="18 19">
    <name type="scientific">Mesorhabditis belari</name>
    <dbReference type="NCBI Taxonomy" id="2138241"/>
    <lineage>
        <taxon>Eukaryota</taxon>
        <taxon>Metazoa</taxon>
        <taxon>Ecdysozoa</taxon>
        <taxon>Nematoda</taxon>
        <taxon>Chromadorea</taxon>
        <taxon>Rhabditida</taxon>
        <taxon>Rhabditina</taxon>
        <taxon>Rhabditomorpha</taxon>
        <taxon>Rhabditoidea</taxon>
        <taxon>Rhabditidae</taxon>
        <taxon>Mesorhabditinae</taxon>
        <taxon>Mesorhabditis</taxon>
    </lineage>
</organism>
<evidence type="ECO:0000256" key="10">
    <source>
        <dbReference type="ARBA" id="ARBA00023157"/>
    </source>
</evidence>
<dbReference type="Pfam" id="PF01839">
    <property type="entry name" value="FG-GAP"/>
    <property type="match status" value="2"/>
</dbReference>
<dbReference type="GO" id="GO:0098609">
    <property type="term" value="P:cell-cell adhesion"/>
    <property type="evidence" value="ECO:0007669"/>
    <property type="project" value="TreeGrafter"/>
</dbReference>
<dbReference type="InterPro" id="IPR048286">
    <property type="entry name" value="Integrin_alpha_Ig-like_3"/>
</dbReference>
<evidence type="ECO:0000256" key="11">
    <source>
        <dbReference type="ARBA" id="ARBA00023170"/>
    </source>
</evidence>
<feature type="repeat" description="FG-GAP" evidence="13">
    <location>
        <begin position="405"/>
        <end position="465"/>
    </location>
</feature>
<evidence type="ECO:0000256" key="3">
    <source>
        <dbReference type="ARBA" id="ARBA00022692"/>
    </source>
</evidence>
<keyword evidence="12" id="KW-0325">Glycoprotein</keyword>
<dbReference type="Pfam" id="PF08441">
    <property type="entry name" value="Integrin_A_Ig_1"/>
    <property type="match status" value="1"/>
</dbReference>
<dbReference type="InterPro" id="IPR013649">
    <property type="entry name" value="Integrin_alpha_Ig-like_1"/>
</dbReference>
<evidence type="ECO:0000259" key="15">
    <source>
        <dbReference type="Pfam" id="PF08441"/>
    </source>
</evidence>
<dbReference type="Gene3D" id="2.60.40.1530">
    <property type="entry name" value="ntegrin, alpha v. Chain A, domain 4"/>
    <property type="match status" value="1"/>
</dbReference>
<dbReference type="InterPro" id="IPR032695">
    <property type="entry name" value="Integrin_dom_sf"/>
</dbReference>
<evidence type="ECO:0000256" key="12">
    <source>
        <dbReference type="ARBA" id="ARBA00023180"/>
    </source>
</evidence>
<accession>A0AAF3EBD8</accession>
<evidence type="ECO:0000256" key="13">
    <source>
        <dbReference type="PROSITE-ProRule" id="PRU00803"/>
    </source>
</evidence>
<dbReference type="PRINTS" id="PR01185">
    <property type="entry name" value="INTEGRINA"/>
</dbReference>
<keyword evidence="5" id="KW-0677">Repeat</keyword>
<feature type="domain" description="Integrin alpha first immunoglubulin-like" evidence="15">
    <location>
        <begin position="523"/>
        <end position="689"/>
    </location>
</feature>
<dbReference type="PANTHER" id="PTHR23220:SF122">
    <property type="entry name" value="INTEGRIN ALPHA-PS1"/>
    <property type="match status" value="1"/>
</dbReference>
<dbReference type="SUPFAM" id="SSF69179">
    <property type="entry name" value="Integrin domains"/>
    <property type="match status" value="2"/>
</dbReference>
<feature type="domain" description="Integrin alpha second immunoglobulin-like" evidence="16">
    <location>
        <begin position="692"/>
        <end position="837"/>
    </location>
</feature>
<comment type="similarity">
    <text evidence="2 14">Belongs to the integrin alpha chain family.</text>
</comment>
<dbReference type="GO" id="GO:0007160">
    <property type="term" value="P:cell-matrix adhesion"/>
    <property type="evidence" value="ECO:0007669"/>
    <property type="project" value="TreeGrafter"/>
</dbReference>
<dbReference type="GO" id="GO:0007229">
    <property type="term" value="P:integrin-mediated signaling pathway"/>
    <property type="evidence" value="ECO:0007669"/>
    <property type="project" value="UniProtKB-KW"/>
</dbReference>
<dbReference type="SUPFAM" id="SSF69318">
    <property type="entry name" value="Integrin alpha N-terminal domain"/>
    <property type="match status" value="1"/>
</dbReference>
<evidence type="ECO:0000256" key="2">
    <source>
        <dbReference type="ARBA" id="ARBA00008054"/>
    </source>
</evidence>
<keyword evidence="3 14" id="KW-0812">Transmembrane</keyword>
<dbReference type="GO" id="GO:0033627">
    <property type="term" value="P:cell adhesion mediated by integrin"/>
    <property type="evidence" value="ECO:0007669"/>
    <property type="project" value="TreeGrafter"/>
</dbReference>
<dbReference type="WBParaSite" id="MBELARI_LOCUS11258">
    <property type="protein sequence ID" value="MBELARI_LOCUS11258"/>
    <property type="gene ID" value="MBELARI_LOCUS11258"/>
</dbReference>
<evidence type="ECO:0000256" key="9">
    <source>
        <dbReference type="ARBA" id="ARBA00023136"/>
    </source>
</evidence>
<dbReference type="InterPro" id="IPR013519">
    <property type="entry name" value="Int_alpha_beta-p"/>
</dbReference>
<evidence type="ECO:0000256" key="5">
    <source>
        <dbReference type="ARBA" id="ARBA00022737"/>
    </source>
</evidence>
<evidence type="ECO:0000256" key="6">
    <source>
        <dbReference type="ARBA" id="ARBA00022889"/>
    </source>
</evidence>
<dbReference type="AlphaFoldDB" id="A0AAF3EBD8"/>
<keyword evidence="10" id="KW-1015">Disulfide bond</keyword>
<dbReference type="Pfam" id="PF20806">
    <property type="entry name" value="Integrin_A_Ig_3"/>
    <property type="match status" value="1"/>
</dbReference>
<keyword evidence="8 14" id="KW-0401">Integrin</keyword>
<dbReference type="Gene3D" id="2.60.40.1460">
    <property type="entry name" value="Integrin domains. Chain A, domain 2"/>
    <property type="match status" value="1"/>
</dbReference>
<keyword evidence="9 14" id="KW-0472">Membrane</keyword>
<evidence type="ECO:0000256" key="8">
    <source>
        <dbReference type="ARBA" id="ARBA00023037"/>
    </source>
</evidence>
<evidence type="ECO:0000313" key="19">
    <source>
        <dbReference type="WBParaSite" id="MBELARI_LOCUS11258"/>
    </source>
</evidence>
<dbReference type="GO" id="GO:0009897">
    <property type="term" value="C:external side of plasma membrane"/>
    <property type="evidence" value="ECO:0007669"/>
    <property type="project" value="TreeGrafter"/>
</dbReference>
<dbReference type="GO" id="GO:0048513">
    <property type="term" value="P:animal organ development"/>
    <property type="evidence" value="ECO:0007669"/>
    <property type="project" value="UniProtKB-ARBA"/>
</dbReference>
<dbReference type="Gene3D" id="1.20.5.930">
    <property type="entry name" value="Bicelle-embedded integrin alpha(iib) transmembrane segment"/>
    <property type="match status" value="1"/>
</dbReference>
<dbReference type="PANTHER" id="PTHR23220">
    <property type="entry name" value="INTEGRIN ALPHA"/>
    <property type="match status" value="1"/>
</dbReference>
<dbReference type="InterPro" id="IPR018184">
    <property type="entry name" value="Integrin_alpha_C_CS"/>
</dbReference>
<evidence type="ECO:0000256" key="7">
    <source>
        <dbReference type="ARBA" id="ARBA00022989"/>
    </source>
</evidence>
<dbReference type="SMART" id="SM00191">
    <property type="entry name" value="Int_alpha"/>
    <property type="match status" value="4"/>
</dbReference>
<keyword evidence="4 14" id="KW-0732">Signal</keyword>
<feature type="domain" description="Integrin alpha third immunoglobulin-like" evidence="17">
    <location>
        <begin position="844"/>
        <end position="1095"/>
    </location>
</feature>
<dbReference type="Gene3D" id="2.130.10.130">
    <property type="entry name" value="Integrin alpha, N-terminal"/>
    <property type="match status" value="1"/>
</dbReference>
<dbReference type="InterPro" id="IPR048285">
    <property type="entry name" value="Integrin_alpha_Ig-like_2"/>
</dbReference>
<dbReference type="PROSITE" id="PS51470">
    <property type="entry name" value="FG_GAP"/>
    <property type="match status" value="4"/>
</dbReference>
<keyword evidence="7 14" id="KW-1133">Transmembrane helix</keyword>
<sequence length="1160" mass="128977">MRRRRPLCRGRPPSMSGIGLSFCSLFALILPLISAFNLDDSAPIYKFGIPGTYFGYSVAEHFRGNQPVVLIGAPKDENGQKETNKTGAVYACPLNTRYQGEDNSWCEKLFIEYASKDNYDLRPDFAARIGPDPVDYLGKDGQQLGAALASEGRPGGGAVVCAPLTRYRNASARLQGACYTLNDRLEYTNTLVTCETKNLDKPGRHNTYGACMQGLSAHLDKEMLITGVLGARMWTGGVYVRTNVENAFETIIEKYTMSQGTTIESSAEESIRPHLLSHDYLGFSVSAGRFGFWYEKGQKLTIVSGATRHNQTGAVHFLPFNKENKNDHHLALNDEKFSLEGKSFGSGFGYSVAVVDLDGNKFDDLIVGSPFEHRNDKDGQFGGVVYVYFSSGVERAKGESKFVFEKPIILKHAGYFSQFGLAITRLGNIHGNRKPTSDFAVGAPFAYEGAGAVYIYHGHTERANFRRKPAQIIIGSTLPSIAQARAVRSFGFSLSGGSDLDGNGYPDLVVGAYNSSLVTILRARPVISVGTTHSTVKPYIDIDGKSRCPSGQATCFDLKLTLMVEGNGARKQLVDYKSDVFICNLEVLPMAKGVPLRAHVRGANNPQNYTWPCGKNAHLSTQEYFQQIDIPNNAASQDWVNPLKFRFTVRIKNEKKPILPKQGAPLVDLNDYPILNKFGSTYDFTIPFNTRCGDDHVCQTDLALRATFAGIPNTEDGYVSNVGEKEHLDIQFEVDNNGEKAYQAHLNLTFDPEELELPSLQGKNVRGLILETLGKNSLLVQLGNPMDGRSKLTFDVRFKLVRGRTEGIGRPLRFKAHVNSTSDETNPLDNTWEAQVRLIKKAELELIGTSDPGIVRFGGAVKGVSAMQMEEDIGVMLRHNYTLHNKGPWTVRNVYAKFEWPYQVASRFRRGKYALYLLDVPTVVTYNVQTGVTDVKRCSVERPVEHINPEEIPLNTRHSVQITLPSARGALKVKRSAEPQNEPEQQPASAGFFFDRISSEKRKEGDVEVNVVSISCEKGSAKCFRVSCHFDFIDAGSAPVIDFRARLWNATFIEDYSDVEYVELLSHGWIELDESQGIADDPTNNRAQVATLAYPDRPALDDTRSVPWWIIVLAVLVGLLILAVIVLICWRCGFFKRNRVNQPSLYQAQLRHEREQWSEM</sequence>
<name>A0AAF3EBD8_9BILA</name>
<dbReference type="InterPro" id="IPR028994">
    <property type="entry name" value="Integrin_alpha_N"/>
</dbReference>
<evidence type="ECO:0000259" key="17">
    <source>
        <dbReference type="Pfam" id="PF20806"/>
    </source>
</evidence>
<feature type="repeat" description="FG-GAP" evidence="13">
    <location>
        <begin position="476"/>
        <end position="538"/>
    </location>
</feature>
<protein>
    <recommendedName>
        <fullName evidence="20">Integrin alpha-2 domain-containing protein</fullName>
    </recommendedName>
</protein>
<comment type="subcellular location">
    <subcellularLocation>
        <location evidence="1 14">Membrane</location>
        <topology evidence="1 14">Single-pass type I membrane protein</topology>
    </subcellularLocation>
</comment>
<evidence type="ECO:0000313" key="18">
    <source>
        <dbReference type="Proteomes" id="UP000887575"/>
    </source>
</evidence>
<dbReference type="Proteomes" id="UP000887575">
    <property type="component" value="Unassembled WGS sequence"/>
</dbReference>
<dbReference type="GO" id="GO:0005178">
    <property type="term" value="F:integrin binding"/>
    <property type="evidence" value="ECO:0007669"/>
    <property type="project" value="TreeGrafter"/>
</dbReference>
<evidence type="ECO:0000256" key="4">
    <source>
        <dbReference type="ARBA" id="ARBA00022729"/>
    </source>
</evidence>
<feature type="chain" id="PRO_5041782555" description="Integrin alpha-2 domain-containing protein" evidence="14">
    <location>
        <begin position="36"/>
        <end position="1160"/>
    </location>
</feature>
<evidence type="ECO:0008006" key="20">
    <source>
        <dbReference type="Google" id="ProtNLM"/>
    </source>
</evidence>
<feature type="repeat" description="FG-GAP" evidence="13">
    <location>
        <begin position="40"/>
        <end position="101"/>
    </location>
</feature>
<evidence type="ECO:0000256" key="14">
    <source>
        <dbReference type="RuleBase" id="RU003762"/>
    </source>
</evidence>
<feature type="transmembrane region" description="Helical" evidence="14">
    <location>
        <begin position="1106"/>
        <end position="1130"/>
    </location>
</feature>
<feature type="repeat" description="FG-GAP" evidence="13">
    <location>
        <begin position="333"/>
        <end position="397"/>
    </location>
</feature>
<evidence type="ECO:0000259" key="16">
    <source>
        <dbReference type="Pfam" id="PF20805"/>
    </source>
</evidence>
<keyword evidence="11 14" id="KW-0675">Receptor</keyword>
<dbReference type="Gene3D" id="2.60.40.1510">
    <property type="entry name" value="ntegrin, alpha v. Chain A, domain 3"/>
    <property type="match status" value="1"/>
</dbReference>
<dbReference type="GO" id="GO:0008305">
    <property type="term" value="C:integrin complex"/>
    <property type="evidence" value="ECO:0007669"/>
    <property type="project" value="InterPro"/>
</dbReference>
<reference evidence="19" key="1">
    <citation type="submission" date="2024-02" db="UniProtKB">
        <authorList>
            <consortium name="WormBaseParasite"/>
        </authorList>
    </citation>
    <scope>IDENTIFICATION</scope>
</reference>
<dbReference type="Pfam" id="PF20805">
    <property type="entry name" value="Integrin_A_Ig_2"/>
    <property type="match status" value="1"/>
</dbReference>
<keyword evidence="6 14" id="KW-0130">Cell adhesion</keyword>
<proteinExistence type="inferred from homology"/>
<dbReference type="PROSITE" id="PS00242">
    <property type="entry name" value="INTEGRIN_ALPHA"/>
    <property type="match status" value="1"/>
</dbReference>
<dbReference type="InterPro" id="IPR000413">
    <property type="entry name" value="Integrin_alpha"/>
</dbReference>
<keyword evidence="18" id="KW-1185">Reference proteome</keyword>
<evidence type="ECO:0000256" key="1">
    <source>
        <dbReference type="ARBA" id="ARBA00004479"/>
    </source>
</evidence>